<dbReference type="Proteomes" id="UP000664203">
    <property type="component" value="Unassembled WGS sequence"/>
</dbReference>
<evidence type="ECO:0000313" key="1">
    <source>
        <dbReference type="EMBL" id="CAF9903817.1"/>
    </source>
</evidence>
<accession>A0A8H3HV92</accession>
<comment type="caution">
    <text evidence="1">The sequence shown here is derived from an EMBL/GenBank/DDBJ whole genome shotgun (WGS) entry which is preliminary data.</text>
</comment>
<keyword evidence="2" id="KW-1185">Reference proteome</keyword>
<dbReference type="OrthoDB" id="5272396at2759"/>
<evidence type="ECO:0000313" key="2">
    <source>
        <dbReference type="Proteomes" id="UP000664203"/>
    </source>
</evidence>
<protein>
    <submittedName>
        <fullName evidence="1">Uncharacterized protein</fullName>
    </submittedName>
</protein>
<organism evidence="1 2">
    <name type="scientific">Alectoria fallacina</name>
    <dbReference type="NCBI Taxonomy" id="1903189"/>
    <lineage>
        <taxon>Eukaryota</taxon>
        <taxon>Fungi</taxon>
        <taxon>Dikarya</taxon>
        <taxon>Ascomycota</taxon>
        <taxon>Pezizomycotina</taxon>
        <taxon>Lecanoromycetes</taxon>
        <taxon>OSLEUM clade</taxon>
        <taxon>Lecanoromycetidae</taxon>
        <taxon>Lecanorales</taxon>
        <taxon>Lecanorineae</taxon>
        <taxon>Parmeliaceae</taxon>
        <taxon>Alectoria</taxon>
    </lineage>
</organism>
<name>A0A8H3HV92_9LECA</name>
<sequence length="300" mass="34628">MYRFLVSHVKKNKKMSKPSETQNRWFSLPREIRDEIYREVLCKRYLIHWPARWKRGKAMGNEDRPLLWSRGQLVLVWTGLFWSGHVWMKKRPLFWADIALLLTSKAISQEAIDIMYKGSLFCVYVGQRSCYRNRMTPLPSQSLLDRMQNIEMGTCVCDTLGYTASETWFKHFNGGHTKRNTCRISFPCYYCLCWCPDHAPFFRACQSLVGFETVTVTLELLCADAGGEEEVLSEVYNSMREDFKAALEPHLGPGRSYEVEKVFSLEFHPRKHLEDVQAALPKSGGQALVLGADTEFGATI</sequence>
<dbReference type="AlphaFoldDB" id="A0A8H3HV92"/>
<reference evidence="1" key="1">
    <citation type="submission" date="2021-03" db="EMBL/GenBank/DDBJ databases">
        <authorList>
            <person name="Tagirdzhanova G."/>
        </authorList>
    </citation>
    <scope>NUCLEOTIDE SEQUENCE</scope>
</reference>
<gene>
    <name evidence="1" type="ORF">ALECFALPRED_002993</name>
</gene>
<proteinExistence type="predicted"/>
<dbReference type="EMBL" id="CAJPDR010000002">
    <property type="protein sequence ID" value="CAF9903817.1"/>
    <property type="molecule type" value="Genomic_DNA"/>
</dbReference>